<protein>
    <submittedName>
        <fullName evidence="1">Uncharacterized protein</fullName>
    </submittedName>
</protein>
<evidence type="ECO:0000313" key="2">
    <source>
        <dbReference type="Proteomes" id="UP000232693"/>
    </source>
</evidence>
<dbReference type="Proteomes" id="UP000232693">
    <property type="component" value="Chromosome"/>
</dbReference>
<dbReference type="EMBL" id="CP025120">
    <property type="protein sequence ID" value="AUD79209.1"/>
    <property type="molecule type" value="Genomic_DNA"/>
</dbReference>
<gene>
    <name evidence="1" type="ORF">CW740_08110</name>
</gene>
<dbReference type="PROSITE" id="PS51257">
    <property type="entry name" value="PROKAR_LIPOPROTEIN"/>
    <property type="match status" value="1"/>
</dbReference>
<dbReference type="Gene3D" id="2.40.50.540">
    <property type="match status" value="1"/>
</dbReference>
<keyword evidence="2" id="KW-1185">Reference proteome</keyword>
<proteinExistence type="predicted"/>
<name>A0A2K9AZA3_9GAMM</name>
<sequence length="140" mass="15436">MKVNISLIFLLFIVLSACNDHTSSRDSSPSKEQSDEDIAVLQPYLDDPVMETSSNGVRKLGLYSEANDTGTFKDCKTGKSFRVDISNNTHALHSTYSALSHNQGQPLLVDIIAEVKTNNEDTEVLQPKKLLGVIHKQTCN</sequence>
<dbReference type="InterPro" id="IPR033450">
    <property type="entry name" value="NlpE_C"/>
</dbReference>
<dbReference type="OrthoDB" id="6197936at2"/>
<evidence type="ECO:0000313" key="1">
    <source>
        <dbReference type="EMBL" id="AUD79209.1"/>
    </source>
</evidence>
<reference evidence="1 2" key="1">
    <citation type="submission" date="2017-12" db="EMBL/GenBank/DDBJ databases">
        <title>Kangiella profundi FT102 completed genome.</title>
        <authorList>
            <person name="Xu J."/>
            <person name="Wang J."/>
            <person name="Lu Y."/>
        </authorList>
    </citation>
    <scope>NUCLEOTIDE SEQUENCE [LARGE SCALE GENOMIC DNA]</scope>
    <source>
        <strain evidence="1 2">FT102</strain>
    </source>
</reference>
<dbReference type="AlphaFoldDB" id="A0A2K9AZA3"/>
<organism evidence="1 2">
    <name type="scientific">Kangiella profundi</name>
    <dbReference type="NCBI Taxonomy" id="1561924"/>
    <lineage>
        <taxon>Bacteria</taxon>
        <taxon>Pseudomonadati</taxon>
        <taxon>Pseudomonadota</taxon>
        <taxon>Gammaproteobacteria</taxon>
        <taxon>Kangiellales</taxon>
        <taxon>Kangiellaceae</taxon>
        <taxon>Kangiella</taxon>
    </lineage>
</organism>
<dbReference type="InterPro" id="IPR038139">
    <property type="entry name" value="NlpE_C_sf"/>
</dbReference>
<accession>A0A2K9AZA3</accession>
<dbReference type="KEGG" id="kpd:CW740_08110"/>
<dbReference type="Pfam" id="PF17185">
    <property type="entry name" value="NlpE_C"/>
    <property type="match status" value="1"/>
</dbReference>
<dbReference type="RefSeq" id="WP_106647035.1">
    <property type="nucleotide sequence ID" value="NZ_BMGO01000001.1"/>
</dbReference>